<keyword evidence="9" id="KW-1185">Reference proteome</keyword>
<keyword evidence="3 8" id="KW-0808">Transferase</keyword>
<dbReference type="CDD" id="cd04301">
    <property type="entry name" value="NAT_SF"/>
    <property type="match status" value="1"/>
</dbReference>
<dbReference type="PROSITE" id="PS51186">
    <property type="entry name" value="GNAT"/>
    <property type="match status" value="1"/>
</dbReference>
<keyword evidence="4" id="KW-0012">Acyltransferase</keyword>
<evidence type="ECO:0000259" key="7">
    <source>
        <dbReference type="PROSITE" id="PS51186"/>
    </source>
</evidence>
<dbReference type="GO" id="GO:0016747">
    <property type="term" value="F:acyltransferase activity, transferring groups other than amino-acyl groups"/>
    <property type="evidence" value="ECO:0007669"/>
    <property type="project" value="InterPro"/>
</dbReference>
<evidence type="ECO:0000256" key="5">
    <source>
        <dbReference type="ARBA" id="ARBA00049880"/>
    </source>
</evidence>
<comment type="catalytic activity">
    <reaction evidence="5">
        <text>glycyl-tRNA(Gly) + acetyl-CoA = N-acetylglycyl-tRNA(Gly) + CoA + H(+)</text>
        <dbReference type="Rhea" id="RHEA:81867"/>
        <dbReference type="Rhea" id="RHEA-COMP:9683"/>
        <dbReference type="Rhea" id="RHEA-COMP:19766"/>
        <dbReference type="ChEBI" id="CHEBI:15378"/>
        <dbReference type="ChEBI" id="CHEBI:57287"/>
        <dbReference type="ChEBI" id="CHEBI:57288"/>
        <dbReference type="ChEBI" id="CHEBI:78522"/>
        <dbReference type="ChEBI" id="CHEBI:232036"/>
    </reaction>
</comment>
<proteinExistence type="predicted"/>
<dbReference type="InterPro" id="IPR016181">
    <property type="entry name" value="Acyl_CoA_acyltransferase"/>
</dbReference>
<keyword evidence="1" id="KW-0678">Repressor</keyword>
<evidence type="ECO:0000313" key="9">
    <source>
        <dbReference type="Proteomes" id="UP000523821"/>
    </source>
</evidence>
<evidence type="ECO:0000256" key="4">
    <source>
        <dbReference type="ARBA" id="ARBA00023315"/>
    </source>
</evidence>
<sequence>MATEETGPGRPTPLLPTHDSSAFSCGHPSLDDWLKTSALRSEGRTSRTYVVCEGNIVVGYYALATGAVAHLGAPGRLRRNAPDPVPVVLIGRLAVSRSHAGRGIGAGLLRDALLRTLEVGRTVGCRAVLVHPIDADAGRFYARFGFLPFPAGPDTLFLPLETVEAALG</sequence>
<evidence type="ECO:0000256" key="1">
    <source>
        <dbReference type="ARBA" id="ARBA00022491"/>
    </source>
</evidence>
<evidence type="ECO:0000256" key="3">
    <source>
        <dbReference type="ARBA" id="ARBA00022679"/>
    </source>
</evidence>
<comment type="caution">
    <text evidence="8">The sequence shown here is derived from an EMBL/GenBank/DDBJ whole genome shotgun (WGS) entry which is preliminary data.</text>
</comment>
<feature type="domain" description="N-acetyltransferase" evidence="7">
    <location>
        <begin position="1"/>
        <end position="164"/>
    </location>
</feature>
<dbReference type="Gene3D" id="3.40.630.30">
    <property type="match status" value="1"/>
</dbReference>
<accession>A0A7W9CUK3</accession>
<gene>
    <name evidence="8" type="ORF">GGQ63_000843</name>
</gene>
<dbReference type="InterPro" id="IPR000182">
    <property type="entry name" value="GNAT_dom"/>
</dbReference>
<dbReference type="AlphaFoldDB" id="A0A7W9CUK3"/>
<dbReference type="Proteomes" id="UP000523821">
    <property type="component" value="Unassembled WGS sequence"/>
</dbReference>
<dbReference type="PANTHER" id="PTHR36449">
    <property type="entry name" value="ACETYLTRANSFERASE-RELATED"/>
    <property type="match status" value="1"/>
</dbReference>
<organism evidence="8 9">
    <name type="scientific">Prosthecomicrobium pneumaticum</name>
    <dbReference type="NCBI Taxonomy" id="81895"/>
    <lineage>
        <taxon>Bacteria</taxon>
        <taxon>Pseudomonadati</taxon>
        <taxon>Pseudomonadota</taxon>
        <taxon>Alphaproteobacteria</taxon>
        <taxon>Hyphomicrobiales</taxon>
        <taxon>Kaistiaceae</taxon>
        <taxon>Prosthecomicrobium</taxon>
    </lineage>
</organism>
<evidence type="ECO:0000256" key="6">
    <source>
        <dbReference type="SAM" id="MobiDB-lite"/>
    </source>
</evidence>
<feature type="region of interest" description="Disordered" evidence="6">
    <location>
        <begin position="1"/>
        <end position="21"/>
    </location>
</feature>
<dbReference type="SUPFAM" id="SSF55729">
    <property type="entry name" value="Acyl-CoA N-acyltransferases (Nat)"/>
    <property type="match status" value="1"/>
</dbReference>
<keyword evidence="2" id="KW-1277">Toxin-antitoxin system</keyword>
<reference evidence="8 9" key="1">
    <citation type="submission" date="2020-08" db="EMBL/GenBank/DDBJ databases">
        <title>Genomic Encyclopedia of Type Strains, Phase IV (KMG-IV): sequencing the most valuable type-strain genomes for metagenomic binning, comparative biology and taxonomic classification.</title>
        <authorList>
            <person name="Goeker M."/>
        </authorList>
    </citation>
    <scope>NUCLEOTIDE SEQUENCE [LARGE SCALE GENOMIC DNA]</scope>
    <source>
        <strain evidence="8 9">DSM 16268</strain>
    </source>
</reference>
<name>A0A7W9CUK3_9HYPH</name>
<dbReference type="PANTHER" id="PTHR36449:SF1">
    <property type="entry name" value="ACETYLTRANSFERASE"/>
    <property type="match status" value="1"/>
</dbReference>
<evidence type="ECO:0000256" key="2">
    <source>
        <dbReference type="ARBA" id="ARBA00022649"/>
    </source>
</evidence>
<dbReference type="EMBL" id="JACHOO010000002">
    <property type="protein sequence ID" value="MBB5751791.1"/>
    <property type="molecule type" value="Genomic_DNA"/>
</dbReference>
<dbReference type="Pfam" id="PF00583">
    <property type="entry name" value="Acetyltransf_1"/>
    <property type="match status" value="1"/>
</dbReference>
<protein>
    <submittedName>
        <fullName evidence="8">GNAT superfamily N-acetyltransferase</fullName>
    </submittedName>
</protein>
<evidence type="ECO:0000313" key="8">
    <source>
        <dbReference type="EMBL" id="MBB5751791.1"/>
    </source>
</evidence>
<dbReference type="RefSeq" id="WP_183852891.1">
    <property type="nucleotide sequence ID" value="NZ_JACHOO010000002.1"/>
</dbReference>